<proteinExistence type="predicted"/>
<dbReference type="EMBL" id="FQVW01000047">
    <property type="protein sequence ID" value="SHG63913.1"/>
    <property type="molecule type" value="Genomic_DNA"/>
</dbReference>
<gene>
    <name evidence="3" type="ORF">SAMN05216225_104710</name>
</gene>
<dbReference type="PANTHER" id="PTHR33164">
    <property type="entry name" value="TRANSCRIPTIONAL REGULATOR, MARR FAMILY"/>
    <property type="match status" value="1"/>
</dbReference>
<keyword evidence="1 3" id="KW-0238">DNA-binding</keyword>
<evidence type="ECO:0000313" key="4">
    <source>
        <dbReference type="Proteomes" id="UP000183988"/>
    </source>
</evidence>
<dbReference type="PROSITE" id="PS50995">
    <property type="entry name" value="HTH_MARR_2"/>
    <property type="match status" value="1"/>
</dbReference>
<sequence length="143" mass="16902">MKTDTEYLDIVDLISERHLLLRKHTENLWNENSDIYLSNSEWVILSKVYEKQKTTISYVTKHVDITRQATHKFIKRLDEKGLVEIKQLENNKKQKSIELTTLGKECYEKNEALKAILEKEIANKVGKEKLIQLKEILEMDWGL</sequence>
<organism evidence="3 4">
    <name type="scientific">Ornithinibacillus halophilus</name>
    <dbReference type="NCBI Taxonomy" id="930117"/>
    <lineage>
        <taxon>Bacteria</taxon>
        <taxon>Bacillati</taxon>
        <taxon>Bacillota</taxon>
        <taxon>Bacilli</taxon>
        <taxon>Bacillales</taxon>
        <taxon>Bacillaceae</taxon>
        <taxon>Ornithinibacillus</taxon>
    </lineage>
</organism>
<dbReference type="InterPro" id="IPR036388">
    <property type="entry name" value="WH-like_DNA-bd_sf"/>
</dbReference>
<protein>
    <submittedName>
        <fullName evidence="3">DNA-binding transcriptional regulator, MarR family</fullName>
    </submittedName>
</protein>
<dbReference type="InterPro" id="IPR039422">
    <property type="entry name" value="MarR/SlyA-like"/>
</dbReference>
<dbReference type="Proteomes" id="UP000183988">
    <property type="component" value="Unassembled WGS sequence"/>
</dbReference>
<dbReference type="OrthoDB" id="2404954at2"/>
<dbReference type="PANTHER" id="PTHR33164:SF44">
    <property type="entry name" value="TRANSCRIPTIONAL REGULATORY PROTEIN"/>
    <property type="match status" value="1"/>
</dbReference>
<feature type="domain" description="HTH marR-type" evidence="2">
    <location>
        <begin position="1"/>
        <end position="142"/>
    </location>
</feature>
<dbReference type="GO" id="GO:0006950">
    <property type="term" value="P:response to stress"/>
    <property type="evidence" value="ECO:0007669"/>
    <property type="project" value="TreeGrafter"/>
</dbReference>
<dbReference type="AlphaFoldDB" id="A0A1M5LHR0"/>
<name>A0A1M5LHR0_9BACI</name>
<reference evidence="3 4" key="1">
    <citation type="submission" date="2016-11" db="EMBL/GenBank/DDBJ databases">
        <authorList>
            <person name="Jaros S."/>
            <person name="Januszkiewicz K."/>
            <person name="Wedrychowicz H."/>
        </authorList>
    </citation>
    <scope>NUCLEOTIDE SEQUENCE [LARGE SCALE GENOMIC DNA]</scope>
    <source>
        <strain evidence="3 4">IBRC-M 10683</strain>
    </source>
</reference>
<accession>A0A1M5LHR0</accession>
<dbReference type="InterPro" id="IPR000835">
    <property type="entry name" value="HTH_MarR-typ"/>
</dbReference>
<evidence type="ECO:0000259" key="2">
    <source>
        <dbReference type="PROSITE" id="PS50995"/>
    </source>
</evidence>
<dbReference type="GO" id="GO:0003700">
    <property type="term" value="F:DNA-binding transcription factor activity"/>
    <property type="evidence" value="ECO:0007669"/>
    <property type="project" value="InterPro"/>
</dbReference>
<dbReference type="GO" id="GO:0003677">
    <property type="term" value="F:DNA binding"/>
    <property type="evidence" value="ECO:0007669"/>
    <property type="project" value="UniProtKB-KW"/>
</dbReference>
<keyword evidence="4" id="KW-1185">Reference proteome</keyword>
<evidence type="ECO:0000313" key="3">
    <source>
        <dbReference type="EMBL" id="SHG63913.1"/>
    </source>
</evidence>
<dbReference type="Pfam" id="PF01047">
    <property type="entry name" value="MarR"/>
    <property type="match status" value="1"/>
</dbReference>
<dbReference type="SMART" id="SM00347">
    <property type="entry name" value="HTH_MARR"/>
    <property type="match status" value="1"/>
</dbReference>
<dbReference type="SUPFAM" id="SSF46785">
    <property type="entry name" value="Winged helix' DNA-binding domain"/>
    <property type="match status" value="1"/>
</dbReference>
<dbReference type="InterPro" id="IPR036390">
    <property type="entry name" value="WH_DNA-bd_sf"/>
</dbReference>
<dbReference type="Gene3D" id="1.10.10.10">
    <property type="entry name" value="Winged helix-like DNA-binding domain superfamily/Winged helix DNA-binding domain"/>
    <property type="match status" value="1"/>
</dbReference>
<dbReference type="STRING" id="930117.SAMN05216225_104710"/>
<evidence type="ECO:0000256" key="1">
    <source>
        <dbReference type="ARBA" id="ARBA00023125"/>
    </source>
</evidence>